<keyword evidence="2" id="KW-1185">Reference proteome</keyword>
<gene>
    <name evidence="1" type="ORF">K8N75_03140</name>
</gene>
<dbReference type="Proteomes" id="UP000825933">
    <property type="component" value="Unassembled WGS sequence"/>
</dbReference>
<comment type="caution">
    <text evidence="1">The sequence shown here is derived from an EMBL/GenBank/DDBJ whole genome shotgun (WGS) entry which is preliminary data.</text>
</comment>
<protein>
    <submittedName>
        <fullName evidence="1">S24/S26 family peptidase</fullName>
    </submittedName>
</protein>
<organism evidence="1 2">
    <name type="scientific">Methanobacterium spitsbergense</name>
    <dbReference type="NCBI Taxonomy" id="2874285"/>
    <lineage>
        <taxon>Archaea</taxon>
        <taxon>Methanobacteriati</taxon>
        <taxon>Methanobacteriota</taxon>
        <taxon>Methanomada group</taxon>
        <taxon>Methanobacteria</taxon>
        <taxon>Methanobacteriales</taxon>
        <taxon>Methanobacteriaceae</taxon>
        <taxon>Methanobacterium</taxon>
    </lineage>
</organism>
<accession>A0A8T5UV27</accession>
<dbReference type="AlphaFoldDB" id="A0A8T5UV27"/>
<dbReference type="EMBL" id="JAIOUQ010000003">
    <property type="protein sequence ID" value="MBZ2165040.1"/>
    <property type="molecule type" value="Genomic_DNA"/>
</dbReference>
<name>A0A8T5UV27_9EURY</name>
<proteinExistence type="predicted"/>
<evidence type="ECO:0000313" key="2">
    <source>
        <dbReference type="Proteomes" id="UP000825933"/>
    </source>
</evidence>
<dbReference type="RefSeq" id="WP_223790672.1">
    <property type="nucleotide sequence ID" value="NZ_JAIOUQ010000003.1"/>
</dbReference>
<evidence type="ECO:0000313" key="1">
    <source>
        <dbReference type="EMBL" id="MBZ2165040.1"/>
    </source>
</evidence>
<dbReference type="CDD" id="cd06462">
    <property type="entry name" value="Peptidase_S24_S26"/>
    <property type="match status" value="1"/>
</dbReference>
<reference evidence="2" key="1">
    <citation type="journal article" date="2022" name="Microbiol. Resour. Announc.">
        <title>Draft Genome Sequence of a Methanogenic Archaeon from West Spitsbergen Permafrost.</title>
        <authorList>
            <person name="Trubitsyn V."/>
            <person name="Rivkina E."/>
            <person name="Shcherbakova V."/>
        </authorList>
    </citation>
    <scope>NUCLEOTIDE SEQUENCE [LARGE SCALE GENOMIC DNA]</scope>
    <source>
        <strain evidence="2">VT</strain>
    </source>
</reference>
<sequence>MAGISDNLEEFRELSRKHYKNLIEGLKDKYCWKCPMRTNSSEAFCREVDSWIRLSVAFEMGIYDHMRDMGMPNNCLEVIASKILEKKMNSNYLSPKFQKLIILKIEENMEHGINSGDFLLVNETPKTVKKGDIVLLPRACPLSLIWFSKTNYINKMPLKVFKIVKVHQKAGVKYITTDNDLEIPIEYVYGLIIKVINNKDPIFTELHLKDI</sequence>